<reference evidence="1" key="2">
    <citation type="submission" date="2022-10" db="EMBL/GenBank/DDBJ databases">
        <authorList>
            <consortium name="ENA_rothamsted_submissions"/>
            <consortium name="culmorum"/>
            <person name="King R."/>
        </authorList>
    </citation>
    <scope>NUCLEOTIDE SEQUENCE</scope>
</reference>
<dbReference type="Proteomes" id="UP001153714">
    <property type="component" value="Chromosome 3"/>
</dbReference>
<evidence type="ECO:0000313" key="2">
    <source>
        <dbReference type="Proteomes" id="UP001153714"/>
    </source>
</evidence>
<name>A0A9N9R780_9NEOP</name>
<protein>
    <submittedName>
        <fullName evidence="1">Uncharacterized protein</fullName>
    </submittedName>
</protein>
<reference evidence="1" key="1">
    <citation type="submission" date="2021-12" db="EMBL/GenBank/DDBJ databases">
        <authorList>
            <person name="King R."/>
        </authorList>
    </citation>
    <scope>NUCLEOTIDE SEQUENCE</scope>
</reference>
<evidence type="ECO:0000313" key="1">
    <source>
        <dbReference type="EMBL" id="CAG9790916.1"/>
    </source>
</evidence>
<gene>
    <name evidence="1" type="ORF">DIATSA_LOCUS8563</name>
</gene>
<organism evidence="1 2">
    <name type="scientific">Diatraea saccharalis</name>
    <name type="common">sugarcane borer</name>
    <dbReference type="NCBI Taxonomy" id="40085"/>
    <lineage>
        <taxon>Eukaryota</taxon>
        <taxon>Metazoa</taxon>
        <taxon>Ecdysozoa</taxon>
        <taxon>Arthropoda</taxon>
        <taxon>Hexapoda</taxon>
        <taxon>Insecta</taxon>
        <taxon>Pterygota</taxon>
        <taxon>Neoptera</taxon>
        <taxon>Endopterygota</taxon>
        <taxon>Lepidoptera</taxon>
        <taxon>Glossata</taxon>
        <taxon>Ditrysia</taxon>
        <taxon>Pyraloidea</taxon>
        <taxon>Crambidae</taxon>
        <taxon>Crambinae</taxon>
        <taxon>Diatraea</taxon>
    </lineage>
</organism>
<keyword evidence="2" id="KW-1185">Reference proteome</keyword>
<dbReference type="EMBL" id="OU893334">
    <property type="protein sequence ID" value="CAG9790916.1"/>
    <property type="molecule type" value="Genomic_DNA"/>
</dbReference>
<dbReference type="OrthoDB" id="6852075at2759"/>
<accession>A0A9N9R780</accession>
<dbReference type="AlphaFoldDB" id="A0A9N9R780"/>
<proteinExistence type="predicted"/>
<sequence length="117" mass="13315">MKESYPDDIMLCFVQGFGDGDQYKNRVNECEEEPNLKLLKKRQNGKRVSLAVADEQSFELRPKKCEALVTGKSLRLSSGELSNPQDVKRSFSDRFSVVADVTTRKSARGLLTIRKTW</sequence>